<protein>
    <submittedName>
        <fullName evidence="1">Uncharacterized protein</fullName>
    </submittedName>
</protein>
<dbReference type="Gene3D" id="2.120.10.80">
    <property type="entry name" value="Kelch-type beta propeller"/>
    <property type="match status" value="1"/>
</dbReference>
<reference evidence="1 2" key="2">
    <citation type="submission" date="2020-07" db="EMBL/GenBank/DDBJ databases">
        <title>Genome assembly of wild tea tree DASZ reveals pedigree and selection history of tea varieties.</title>
        <authorList>
            <person name="Zhang W."/>
        </authorList>
    </citation>
    <scope>NUCLEOTIDE SEQUENCE [LARGE SCALE GENOMIC DNA]</scope>
    <source>
        <strain evidence="2">cv. G240</strain>
        <tissue evidence="1">Leaf</tissue>
    </source>
</reference>
<dbReference type="AlphaFoldDB" id="A0A7J7HFE6"/>
<reference evidence="2" key="1">
    <citation type="journal article" date="2020" name="Nat. Commun.">
        <title>Genome assembly of wild tea tree DASZ reveals pedigree and selection history of tea varieties.</title>
        <authorList>
            <person name="Zhang W."/>
            <person name="Zhang Y."/>
            <person name="Qiu H."/>
            <person name="Guo Y."/>
            <person name="Wan H."/>
            <person name="Zhang X."/>
            <person name="Scossa F."/>
            <person name="Alseekh S."/>
            <person name="Zhang Q."/>
            <person name="Wang P."/>
            <person name="Xu L."/>
            <person name="Schmidt M.H."/>
            <person name="Jia X."/>
            <person name="Li D."/>
            <person name="Zhu A."/>
            <person name="Guo F."/>
            <person name="Chen W."/>
            <person name="Ni D."/>
            <person name="Usadel B."/>
            <person name="Fernie A.R."/>
            <person name="Wen W."/>
        </authorList>
    </citation>
    <scope>NUCLEOTIDE SEQUENCE [LARGE SCALE GENOMIC DNA]</scope>
    <source>
        <strain evidence="2">cv. G240</strain>
    </source>
</reference>
<evidence type="ECO:0000313" key="2">
    <source>
        <dbReference type="Proteomes" id="UP000593564"/>
    </source>
</evidence>
<proteinExistence type="predicted"/>
<dbReference type="Proteomes" id="UP000593564">
    <property type="component" value="Unassembled WGS sequence"/>
</dbReference>
<dbReference type="SUPFAM" id="SSF117281">
    <property type="entry name" value="Kelch motif"/>
    <property type="match status" value="1"/>
</dbReference>
<dbReference type="InterPro" id="IPR012871">
    <property type="entry name" value="DUF1668_ORYSA"/>
</dbReference>
<gene>
    <name evidence="1" type="ORF">HYC85_009141</name>
</gene>
<name>A0A7J7HFE6_CAMSI</name>
<keyword evidence="2" id="KW-1185">Reference proteome</keyword>
<dbReference type="Pfam" id="PF07893">
    <property type="entry name" value="DUF1668"/>
    <property type="match status" value="1"/>
</dbReference>
<dbReference type="InterPro" id="IPR015915">
    <property type="entry name" value="Kelch-typ_b-propeller"/>
</dbReference>
<evidence type="ECO:0000313" key="1">
    <source>
        <dbReference type="EMBL" id="KAF5951197.1"/>
    </source>
</evidence>
<sequence length="438" mass="50172">MSMGHDVYYFYVQMDEQVWRVNISELGDESQPRPEFELVRDNSNGELPIGMGCISVNSKLYMVGGQKEQQITEDDDDCSSEVDYVPNLKSFVLNLDPHPSIRICEDLPSMHGPKFSPLVVSVNDKFYVVARRPICDYDKALEQPVFEVFDPAAVNGGSWKELPSPPWTDPAQFKLGGDYMYHHFVWGHKIVFCTQAGFYIFDTDMKKWDFTPEKLSPFPIICCASAEYDGFLIAMPWDHQQLVAYRMDLDLESDSDAIAKPYPYRVLDELQPVFNPPFAQCEFQGFLTHLGDGDGGRRMCLLYAGFDHYCRWSARVANFRVSISCNDAGDRFPYAYLETLQHYDFEKFHNPSRWIDSAFVMCVRCDYLNKDDVEADKSLMDACLSGSDRGDYLNNHDVKANTRFTVAYPAGSDERKRVMPPSLPLWYVTSEELDSLSS</sequence>
<dbReference type="EMBL" id="JACBKZ010000004">
    <property type="protein sequence ID" value="KAF5951197.1"/>
    <property type="molecule type" value="Genomic_DNA"/>
</dbReference>
<organism evidence="1 2">
    <name type="scientific">Camellia sinensis</name>
    <name type="common">Tea plant</name>
    <name type="synonym">Thea sinensis</name>
    <dbReference type="NCBI Taxonomy" id="4442"/>
    <lineage>
        <taxon>Eukaryota</taxon>
        <taxon>Viridiplantae</taxon>
        <taxon>Streptophyta</taxon>
        <taxon>Embryophyta</taxon>
        <taxon>Tracheophyta</taxon>
        <taxon>Spermatophyta</taxon>
        <taxon>Magnoliopsida</taxon>
        <taxon>eudicotyledons</taxon>
        <taxon>Gunneridae</taxon>
        <taxon>Pentapetalae</taxon>
        <taxon>asterids</taxon>
        <taxon>Ericales</taxon>
        <taxon>Theaceae</taxon>
        <taxon>Camellia</taxon>
    </lineage>
</organism>
<comment type="caution">
    <text evidence="1">The sequence shown here is derived from an EMBL/GenBank/DDBJ whole genome shotgun (WGS) entry which is preliminary data.</text>
</comment>
<accession>A0A7J7HFE6</accession>